<sequence length="306" mass="34213">MPEGKFVGFGVVIASKKLPEYRIKNDLYTEVDLHGPNSYLLEEDGQDSANSLGQYAGTISVVCTTAIEKGLKRMPVFKTNKATQDWGTGQRLQHLTKKDVGHYKKGNLVSREGRVTFCLSHTNHYRCSTHYVPSDEVLEELVLNYRPYICSSIPAPSVTFDCHSVSLEGVKGEKSDIGPVVEDSQDVEKSLKVPEMHGHLITPENIKRRESSAPMLQQIKSEVGLIPSDNIKRRASETFQLIRAKEENQDDSIIIIGDSDEEDNLYDECEGDSVVYMGDDECCILELSNNFSIVELEESMLDDTNS</sequence>
<dbReference type="AlphaFoldDB" id="A0A2T7NHR9"/>
<dbReference type="OrthoDB" id="6142284at2759"/>
<dbReference type="Proteomes" id="UP000245119">
    <property type="component" value="Linkage Group LG12"/>
</dbReference>
<proteinExistence type="predicted"/>
<dbReference type="EMBL" id="PZQS01000012">
    <property type="protein sequence ID" value="PVD20714.1"/>
    <property type="molecule type" value="Genomic_DNA"/>
</dbReference>
<comment type="caution">
    <text evidence="1">The sequence shown here is derived from an EMBL/GenBank/DDBJ whole genome shotgun (WGS) entry which is preliminary data.</text>
</comment>
<evidence type="ECO:0000313" key="2">
    <source>
        <dbReference type="Proteomes" id="UP000245119"/>
    </source>
</evidence>
<name>A0A2T7NHR9_POMCA</name>
<protein>
    <submittedName>
        <fullName evidence="1">Uncharacterized protein</fullName>
    </submittedName>
</protein>
<organism evidence="1 2">
    <name type="scientific">Pomacea canaliculata</name>
    <name type="common">Golden apple snail</name>
    <dbReference type="NCBI Taxonomy" id="400727"/>
    <lineage>
        <taxon>Eukaryota</taxon>
        <taxon>Metazoa</taxon>
        <taxon>Spiralia</taxon>
        <taxon>Lophotrochozoa</taxon>
        <taxon>Mollusca</taxon>
        <taxon>Gastropoda</taxon>
        <taxon>Caenogastropoda</taxon>
        <taxon>Architaenioglossa</taxon>
        <taxon>Ampullarioidea</taxon>
        <taxon>Ampullariidae</taxon>
        <taxon>Pomacea</taxon>
    </lineage>
</organism>
<keyword evidence="2" id="KW-1185">Reference proteome</keyword>
<accession>A0A2T7NHR9</accession>
<reference evidence="1 2" key="1">
    <citation type="submission" date="2018-04" db="EMBL/GenBank/DDBJ databases">
        <title>The genome of golden apple snail Pomacea canaliculata provides insight into stress tolerance and invasive adaptation.</title>
        <authorList>
            <person name="Liu C."/>
            <person name="Liu B."/>
            <person name="Ren Y."/>
            <person name="Zhang Y."/>
            <person name="Wang H."/>
            <person name="Li S."/>
            <person name="Jiang F."/>
            <person name="Yin L."/>
            <person name="Zhang G."/>
            <person name="Qian W."/>
            <person name="Fan W."/>
        </authorList>
    </citation>
    <scope>NUCLEOTIDE SEQUENCE [LARGE SCALE GENOMIC DNA]</scope>
    <source>
        <strain evidence="1">SZHN2017</strain>
        <tissue evidence="1">Muscle</tissue>
    </source>
</reference>
<gene>
    <name evidence="1" type="ORF">C0Q70_18873</name>
</gene>
<evidence type="ECO:0000313" key="1">
    <source>
        <dbReference type="EMBL" id="PVD20714.1"/>
    </source>
</evidence>